<dbReference type="Pfam" id="PF09994">
    <property type="entry name" value="T6SS_Tle1-like_cat"/>
    <property type="match status" value="1"/>
</dbReference>
<proteinExistence type="predicted"/>
<dbReference type="PANTHER" id="PTHR33840">
    <property type="match status" value="1"/>
</dbReference>
<comment type="caution">
    <text evidence="2">The sequence shown here is derived from an EMBL/GenBank/DDBJ whole genome shotgun (WGS) entry which is preliminary data.</text>
</comment>
<dbReference type="Proteomes" id="UP000053558">
    <property type="component" value="Unassembled WGS sequence"/>
</dbReference>
<evidence type="ECO:0000259" key="1">
    <source>
        <dbReference type="Pfam" id="PF09994"/>
    </source>
</evidence>
<dbReference type="OMA" id="DIMLSAY"/>
<organism evidence="2 3">
    <name type="scientific">Coniophora puteana (strain RWD-64-598)</name>
    <name type="common">Brown rot fungus</name>
    <dbReference type="NCBI Taxonomy" id="741705"/>
    <lineage>
        <taxon>Eukaryota</taxon>
        <taxon>Fungi</taxon>
        <taxon>Dikarya</taxon>
        <taxon>Basidiomycota</taxon>
        <taxon>Agaricomycotina</taxon>
        <taxon>Agaricomycetes</taxon>
        <taxon>Agaricomycetidae</taxon>
        <taxon>Boletales</taxon>
        <taxon>Coniophorineae</taxon>
        <taxon>Coniophoraceae</taxon>
        <taxon>Coniophora</taxon>
    </lineage>
</organism>
<dbReference type="RefSeq" id="XP_007772594.1">
    <property type="nucleotide sequence ID" value="XM_007774404.1"/>
</dbReference>
<dbReference type="PANTHER" id="PTHR33840:SF1">
    <property type="entry name" value="TLE1 PHOSPHOLIPASE DOMAIN-CONTAINING PROTEIN"/>
    <property type="match status" value="1"/>
</dbReference>
<keyword evidence="3" id="KW-1185">Reference proteome</keyword>
<feature type="domain" description="T6SS Phospholipase effector Tle1-like catalytic" evidence="1">
    <location>
        <begin position="29"/>
        <end position="128"/>
    </location>
</feature>
<dbReference type="OrthoDB" id="538223at2759"/>
<name>A0A5M3ME45_CONPW</name>
<dbReference type="KEGG" id="cput:CONPUDRAFT_129376"/>
<gene>
    <name evidence="2" type="ORF">CONPUDRAFT_129376</name>
</gene>
<evidence type="ECO:0000313" key="3">
    <source>
        <dbReference type="Proteomes" id="UP000053558"/>
    </source>
</evidence>
<protein>
    <recommendedName>
        <fullName evidence="1">T6SS Phospholipase effector Tle1-like catalytic domain-containing protein</fullName>
    </recommendedName>
</protein>
<evidence type="ECO:0000313" key="2">
    <source>
        <dbReference type="EMBL" id="EIW77170.1"/>
    </source>
</evidence>
<reference evidence="3" key="1">
    <citation type="journal article" date="2012" name="Science">
        <title>The Paleozoic origin of enzymatic lignin decomposition reconstructed from 31 fungal genomes.</title>
        <authorList>
            <person name="Floudas D."/>
            <person name="Binder M."/>
            <person name="Riley R."/>
            <person name="Barry K."/>
            <person name="Blanchette R.A."/>
            <person name="Henrissat B."/>
            <person name="Martinez A.T."/>
            <person name="Otillar R."/>
            <person name="Spatafora J.W."/>
            <person name="Yadav J.S."/>
            <person name="Aerts A."/>
            <person name="Benoit I."/>
            <person name="Boyd A."/>
            <person name="Carlson A."/>
            <person name="Copeland A."/>
            <person name="Coutinho P.M."/>
            <person name="de Vries R.P."/>
            <person name="Ferreira P."/>
            <person name="Findley K."/>
            <person name="Foster B."/>
            <person name="Gaskell J."/>
            <person name="Glotzer D."/>
            <person name="Gorecki P."/>
            <person name="Heitman J."/>
            <person name="Hesse C."/>
            <person name="Hori C."/>
            <person name="Igarashi K."/>
            <person name="Jurgens J.A."/>
            <person name="Kallen N."/>
            <person name="Kersten P."/>
            <person name="Kohler A."/>
            <person name="Kuees U."/>
            <person name="Kumar T.K.A."/>
            <person name="Kuo A."/>
            <person name="LaButti K."/>
            <person name="Larrondo L.F."/>
            <person name="Lindquist E."/>
            <person name="Ling A."/>
            <person name="Lombard V."/>
            <person name="Lucas S."/>
            <person name="Lundell T."/>
            <person name="Martin R."/>
            <person name="McLaughlin D.J."/>
            <person name="Morgenstern I."/>
            <person name="Morin E."/>
            <person name="Murat C."/>
            <person name="Nagy L.G."/>
            <person name="Nolan M."/>
            <person name="Ohm R.A."/>
            <person name="Patyshakuliyeva A."/>
            <person name="Rokas A."/>
            <person name="Ruiz-Duenas F.J."/>
            <person name="Sabat G."/>
            <person name="Salamov A."/>
            <person name="Samejima M."/>
            <person name="Schmutz J."/>
            <person name="Slot J.C."/>
            <person name="St John F."/>
            <person name="Stenlid J."/>
            <person name="Sun H."/>
            <person name="Sun S."/>
            <person name="Syed K."/>
            <person name="Tsang A."/>
            <person name="Wiebenga A."/>
            <person name="Young D."/>
            <person name="Pisabarro A."/>
            <person name="Eastwood D.C."/>
            <person name="Martin F."/>
            <person name="Cullen D."/>
            <person name="Grigoriev I.V."/>
            <person name="Hibbett D.S."/>
        </authorList>
    </citation>
    <scope>NUCLEOTIDE SEQUENCE [LARGE SCALE GENOMIC DNA]</scope>
    <source>
        <strain evidence="3">RWD-64-598 SS2</strain>
    </source>
</reference>
<dbReference type="AlphaFoldDB" id="A0A5M3ME45"/>
<sequence length="158" mass="17309">MASSDTTNSLGNSSATATQRGCRCAKSNRNLIVCIDGTSQKFGEKNSNVIALVDQIRKTDSDIPQITHYVTGVGTSAKPSTRSLAYWKNQLASKIDLAIAWDVEANIINAYQWLCEQYENGDKIFLFGEIRVGPIKDCYLMSLQVSPEVPIKSGRSQA</sequence>
<dbReference type="GeneID" id="19200195"/>
<accession>A0A5M3ME45</accession>
<dbReference type="InterPro" id="IPR018712">
    <property type="entry name" value="Tle1-like_cat"/>
</dbReference>
<dbReference type="EMBL" id="JH711584">
    <property type="protein sequence ID" value="EIW77170.1"/>
    <property type="molecule type" value="Genomic_DNA"/>
</dbReference>